<feature type="non-terminal residue" evidence="1">
    <location>
        <position position="71"/>
    </location>
</feature>
<organism evidence="1 2">
    <name type="scientific">Stylosanthes scabra</name>
    <dbReference type="NCBI Taxonomy" id="79078"/>
    <lineage>
        <taxon>Eukaryota</taxon>
        <taxon>Viridiplantae</taxon>
        <taxon>Streptophyta</taxon>
        <taxon>Embryophyta</taxon>
        <taxon>Tracheophyta</taxon>
        <taxon>Spermatophyta</taxon>
        <taxon>Magnoliopsida</taxon>
        <taxon>eudicotyledons</taxon>
        <taxon>Gunneridae</taxon>
        <taxon>Pentapetalae</taxon>
        <taxon>rosids</taxon>
        <taxon>fabids</taxon>
        <taxon>Fabales</taxon>
        <taxon>Fabaceae</taxon>
        <taxon>Papilionoideae</taxon>
        <taxon>50 kb inversion clade</taxon>
        <taxon>dalbergioids sensu lato</taxon>
        <taxon>Dalbergieae</taxon>
        <taxon>Pterocarpus clade</taxon>
        <taxon>Stylosanthes</taxon>
    </lineage>
</organism>
<dbReference type="EMBL" id="JASCZI010162032">
    <property type="protein sequence ID" value="MED6179181.1"/>
    <property type="molecule type" value="Genomic_DNA"/>
</dbReference>
<protein>
    <submittedName>
        <fullName evidence="1">Uncharacterized protein</fullName>
    </submittedName>
</protein>
<evidence type="ECO:0000313" key="2">
    <source>
        <dbReference type="Proteomes" id="UP001341840"/>
    </source>
</evidence>
<proteinExistence type="predicted"/>
<dbReference type="Proteomes" id="UP001341840">
    <property type="component" value="Unassembled WGS sequence"/>
</dbReference>
<name>A0ABU6W1A8_9FABA</name>
<comment type="caution">
    <text evidence="1">The sequence shown here is derived from an EMBL/GenBank/DDBJ whole genome shotgun (WGS) entry which is preliminary data.</text>
</comment>
<accession>A0ABU6W1A8</accession>
<keyword evidence="2" id="KW-1185">Reference proteome</keyword>
<gene>
    <name evidence="1" type="ORF">PIB30_114761</name>
</gene>
<reference evidence="1 2" key="1">
    <citation type="journal article" date="2023" name="Plants (Basel)">
        <title>Bridging the Gap: Combining Genomics and Transcriptomics Approaches to Understand Stylosanthes scabra, an Orphan Legume from the Brazilian Caatinga.</title>
        <authorList>
            <person name="Ferreira-Neto J.R.C."/>
            <person name="da Silva M.D."/>
            <person name="Binneck E."/>
            <person name="de Melo N.F."/>
            <person name="da Silva R.H."/>
            <person name="de Melo A.L.T.M."/>
            <person name="Pandolfi V."/>
            <person name="Bustamante F.O."/>
            <person name="Brasileiro-Vidal A.C."/>
            <person name="Benko-Iseppon A.M."/>
        </authorList>
    </citation>
    <scope>NUCLEOTIDE SEQUENCE [LARGE SCALE GENOMIC DNA]</scope>
    <source>
        <tissue evidence="1">Leaves</tissue>
    </source>
</reference>
<evidence type="ECO:0000313" key="1">
    <source>
        <dbReference type="EMBL" id="MED6179181.1"/>
    </source>
</evidence>
<sequence length="71" mass="8219">MPVGEGYQPVDRVHTEVPAQVIDNAIGSHTESGKDKVKEEWMEKFKNKFVLSKELILMVEWRLNSYVRLST</sequence>